<organism evidence="1 2">
    <name type="scientific">Halocatena marina</name>
    <dbReference type="NCBI Taxonomy" id="2934937"/>
    <lineage>
        <taxon>Archaea</taxon>
        <taxon>Methanobacteriati</taxon>
        <taxon>Methanobacteriota</taxon>
        <taxon>Stenosarchaea group</taxon>
        <taxon>Halobacteria</taxon>
        <taxon>Halobacteriales</taxon>
        <taxon>Natronomonadaceae</taxon>
        <taxon>Halocatena</taxon>
    </lineage>
</organism>
<dbReference type="Proteomes" id="UP001596417">
    <property type="component" value="Unassembled WGS sequence"/>
</dbReference>
<evidence type="ECO:0000313" key="1">
    <source>
        <dbReference type="EMBL" id="MFC7193013.1"/>
    </source>
</evidence>
<evidence type="ECO:0000313" key="2">
    <source>
        <dbReference type="Proteomes" id="UP001596417"/>
    </source>
</evidence>
<keyword evidence="2" id="KW-1185">Reference proteome</keyword>
<name>A0ABD5YYF6_9EURY</name>
<dbReference type="EMBL" id="JBHTAX010000006">
    <property type="protein sequence ID" value="MFC7193013.1"/>
    <property type="molecule type" value="Genomic_DNA"/>
</dbReference>
<dbReference type="RefSeq" id="WP_390206922.1">
    <property type="nucleotide sequence ID" value="NZ_JBHSZC010000005.1"/>
</dbReference>
<gene>
    <name evidence="1" type="ORF">ACFQL7_26700</name>
</gene>
<comment type="caution">
    <text evidence="1">The sequence shown here is derived from an EMBL/GenBank/DDBJ whole genome shotgun (WGS) entry which is preliminary data.</text>
</comment>
<protein>
    <submittedName>
        <fullName evidence="1">Uncharacterized protein</fullName>
    </submittedName>
</protein>
<reference evidence="1 2" key="1">
    <citation type="journal article" date="2019" name="Int. J. Syst. Evol. Microbiol.">
        <title>The Global Catalogue of Microorganisms (GCM) 10K type strain sequencing project: providing services to taxonomists for standard genome sequencing and annotation.</title>
        <authorList>
            <consortium name="The Broad Institute Genomics Platform"/>
            <consortium name="The Broad Institute Genome Sequencing Center for Infectious Disease"/>
            <person name="Wu L."/>
            <person name="Ma J."/>
        </authorList>
    </citation>
    <scope>NUCLEOTIDE SEQUENCE [LARGE SCALE GENOMIC DNA]</scope>
    <source>
        <strain evidence="1 2">RDMS1</strain>
    </source>
</reference>
<proteinExistence type="predicted"/>
<sequence>MNKSPFGVGSFGTVDRIVTEKAPVLVVGVGEPDAAVAVDFRSSGLLSGAPSNQSTTEASVHGSNAAIRWASALQAYRFSSNPLWDPTAGAVGSR</sequence>
<accession>A0ABD5YYF6</accession>
<dbReference type="AlphaFoldDB" id="A0ABD5YYF6"/>